<feature type="chain" id="PRO_5043709280" evidence="1">
    <location>
        <begin position="23"/>
        <end position="157"/>
    </location>
</feature>
<dbReference type="AlphaFoldDB" id="A0AAV7VX91"/>
<comment type="caution">
    <text evidence="2">The sequence shown here is derived from an EMBL/GenBank/DDBJ whole genome shotgun (WGS) entry which is preliminary data.</text>
</comment>
<evidence type="ECO:0000313" key="3">
    <source>
        <dbReference type="Proteomes" id="UP001066276"/>
    </source>
</evidence>
<name>A0AAV7VX91_PLEWA</name>
<protein>
    <submittedName>
        <fullName evidence="2">Uncharacterized protein</fullName>
    </submittedName>
</protein>
<accession>A0AAV7VX91</accession>
<reference evidence="2" key="1">
    <citation type="journal article" date="2022" name="bioRxiv">
        <title>Sequencing and chromosome-scale assembly of the giantPleurodeles waltlgenome.</title>
        <authorList>
            <person name="Brown T."/>
            <person name="Elewa A."/>
            <person name="Iarovenko S."/>
            <person name="Subramanian E."/>
            <person name="Araus A.J."/>
            <person name="Petzold A."/>
            <person name="Susuki M."/>
            <person name="Suzuki K.-i.T."/>
            <person name="Hayashi T."/>
            <person name="Toyoda A."/>
            <person name="Oliveira C."/>
            <person name="Osipova E."/>
            <person name="Leigh N.D."/>
            <person name="Simon A."/>
            <person name="Yun M.H."/>
        </authorList>
    </citation>
    <scope>NUCLEOTIDE SEQUENCE</scope>
    <source>
        <strain evidence="2">20211129_DDA</strain>
        <tissue evidence="2">Liver</tissue>
    </source>
</reference>
<dbReference type="Proteomes" id="UP001066276">
    <property type="component" value="Chromosome 1_2"/>
</dbReference>
<feature type="signal peptide" evidence="1">
    <location>
        <begin position="1"/>
        <end position="22"/>
    </location>
</feature>
<keyword evidence="1" id="KW-0732">Signal</keyword>
<sequence>MRAESSPLCLLVQLLLLGNCPTKRREKMKLEEEKMLLNSGTERPERGLCVCVVDCRFPLLAEGTKACREDLLLLRRLLVELPRSLFRHAQHSLSNLAYFKLCTKAISLRLVPEQLSQRYRRQRESTFSTSRGRTALLARRRPRGRGSVSVTQLPAYQ</sequence>
<organism evidence="2 3">
    <name type="scientific">Pleurodeles waltl</name>
    <name type="common">Iberian ribbed newt</name>
    <dbReference type="NCBI Taxonomy" id="8319"/>
    <lineage>
        <taxon>Eukaryota</taxon>
        <taxon>Metazoa</taxon>
        <taxon>Chordata</taxon>
        <taxon>Craniata</taxon>
        <taxon>Vertebrata</taxon>
        <taxon>Euteleostomi</taxon>
        <taxon>Amphibia</taxon>
        <taxon>Batrachia</taxon>
        <taxon>Caudata</taxon>
        <taxon>Salamandroidea</taxon>
        <taxon>Salamandridae</taxon>
        <taxon>Pleurodelinae</taxon>
        <taxon>Pleurodeles</taxon>
    </lineage>
</organism>
<proteinExistence type="predicted"/>
<keyword evidence="3" id="KW-1185">Reference proteome</keyword>
<evidence type="ECO:0000313" key="2">
    <source>
        <dbReference type="EMBL" id="KAJ1204624.1"/>
    </source>
</evidence>
<dbReference type="EMBL" id="JANPWB010000002">
    <property type="protein sequence ID" value="KAJ1204624.1"/>
    <property type="molecule type" value="Genomic_DNA"/>
</dbReference>
<gene>
    <name evidence="2" type="ORF">NDU88_000064</name>
</gene>
<evidence type="ECO:0000256" key="1">
    <source>
        <dbReference type="SAM" id="SignalP"/>
    </source>
</evidence>